<gene>
    <name evidence="3" type="ORF">CFK39_13570</name>
</gene>
<feature type="transmembrane region" description="Helical" evidence="2">
    <location>
        <begin position="254"/>
        <end position="272"/>
    </location>
</feature>
<keyword evidence="2" id="KW-1133">Transmembrane helix</keyword>
<evidence type="ECO:0000313" key="3">
    <source>
        <dbReference type="EMBL" id="ASK66669.1"/>
    </source>
</evidence>
<dbReference type="Proteomes" id="UP000198398">
    <property type="component" value="Chromosome"/>
</dbReference>
<dbReference type="AlphaFoldDB" id="A0A220UEV0"/>
<proteinExistence type="predicted"/>
<reference evidence="4" key="1">
    <citation type="submission" date="2017-07" db="EMBL/GenBank/DDBJ databases">
        <title>Brachybacterium sp. VR2415.</title>
        <authorList>
            <person name="Tak E.J."/>
            <person name="Bae J.-W."/>
        </authorList>
    </citation>
    <scope>NUCLEOTIDE SEQUENCE [LARGE SCALE GENOMIC DNA]</scope>
    <source>
        <strain evidence="4">VR2415</strain>
    </source>
</reference>
<dbReference type="EMBL" id="CP022316">
    <property type="protein sequence ID" value="ASK66669.1"/>
    <property type="molecule type" value="Genomic_DNA"/>
</dbReference>
<evidence type="ECO:0000313" key="4">
    <source>
        <dbReference type="Proteomes" id="UP000198398"/>
    </source>
</evidence>
<dbReference type="OrthoDB" id="4793169at2"/>
<evidence type="ECO:0000256" key="2">
    <source>
        <dbReference type="SAM" id="Phobius"/>
    </source>
</evidence>
<dbReference type="RefSeq" id="WP_089065907.1">
    <property type="nucleotide sequence ID" value="NZ_CP022316.1"/>
</dbReference>
<name>A0A220UEV0_9MICO</name>
<keyword evidence="2" id="KW-0812">Transmembrane</keyword>
<feature type="region of interest" description="Disordered" evidence="1">
    <location>
        <begin position="1"/>
        <end position="23"/>
    </location>
</feature>
<protein>
    <submittedName>
        <fullName evidence="3">Uncharacterized protein</fullName>
    </submittedName>
</protein>
<accession>A0A220UEV0</accession>
<keyword evidence="4" id="KW-1185">Reference proteome</keyword>
<organism evidence="3 4">
    <name type="scientific">Brachybacterium avium</name>
    <dbReference type="NCBI Taxonomy" id="2017485"/>
    <lineage>
        <taxon>Bacteria</taxon>
        <taxon>Bacillati</taxon>
        <taxon>Actinomycetota</taxon>
        <taxon>Actinomycetes</taxon>
        <taxon>Micrococcales</taxon>
        <taxon>Dermabacteraceae</taxon>
        <taxon>Brachybacterium</taxon>
    </lineage>
</organism>
<feature type="transmembrane region" description="Helical" evidence="2">
    <location>
        <begin position="117"/>
        <end position="138"/>
    </location>
</feature>
<feature type="transmembrane region" description="Helical" evidence="2">
    <location>
        <begin position="153"/>
        <end position="174"/>
    </location>
</feature>
<feature type="transmembrane region" description="Helical" evidence="2">
    <location>
        <begin position="219"/>
        <end position="242"/>
    </location>
</feature>
<sequence length="302" mass="31729">MSTPAPSPRHLPPSGPSTPPGLFGGRQAAKLRAIVNADLLPEERASADALVMTTWLTATQRAQYAPSLRSGPSTEEFAQRLADERRVVLEEGADPVADELESAAQAEQRARQLPLRLVEAVLLLVAFTAVVIMVVLSIRSESAGLAERVPEQGLTLLVVALVAGLLAALVGTVATRRRDHLLLGWAASRPGQLGRGLPLQRPLQGESAGPAIARALGPALLVAAGVLMIVAGAALLLISPMLGDVGGVSHWSPWLLGGGAAALVAAVLIIYLRSRRLRQIVRRYRAAEWIGPAPQVEEPPAV</sequence>
<feature type="compositionally biased region" description="Pro residues" evidence="1">
    <location>
        <begin position="1"/>
        <end position="19"/>
    </location>
</feature>
<dbReference type="KEGG" id="brv:CFK39_13570"/>
<keyword evidence="2" id="KW-0472">Membrane</keyword>
<evidence type="ECO:0000256" key="1">
    <source>
        <dbReference type="SAM" id="MobiDB-lite"/>
    </source>
</evidence>